<dbReference type="GO" id="GO:0005829">
    <property type="term" value="C:cytosol"/>
    <property type="evidence" value="ECO:0007669"/>
    <property type="project" value="TreeGrafter"/>
</dbReference>
<dbReference type="InterPro" id="IPR050131">
    <property type="entry name" value="Peptidase_S8_subtilisin-like"/>
</dbReference>
<evidence type="ECO:0000256" key="2">
    <source>
        <dbReference type="ARBA" id="ARBA00022670"/>
    </source>
</evidence>
<dbReference type="PROSITE" id="PS51892">
    <property type="entry name" value="SUBTILASE"/>
    <property type="match status" value="1"/>
</dbReference>
<evidence type="ECO:0000259" key="6">
    <source>
        <dbReference type="Pfam" id="PF00082"/>
    </source>
</evidence>
<dbReference type="GO" id="GO:0008240">
    <property type="term" value="F:tripeptidyl-peptidase activity"/>
    <property type="evidence" value="ECO:0007669"/>
    <property type="project" value="TreeGrafter"/>
</dbReference>
<keyword evidence="4" id="KW-0720">Serine protease</keyword>
<dbReference type="InterPro" id="IPR000209">
    <property type="entry name" value="Peptidase_S8/S53_dom"/>
</dbReference>
<name>A0A382GR40_9ZZZZ</name>
<dbReference type="Pfam" id="PF00082">
    <property type="entry name" value="Peptidase_S8"/>
    <property type="match status" value="1"/>
</dbReference>
<feature type="non-terminal residue" evidence="7">
    <location>
        <position position="403"/>
    </location>
</feature>
<dbReference type="InterPro" id="IPR022398">
    <property type="entry name" value="Peptidase_S8_His-AS"/>
</dbReference>
<gene>
    <name evidence="7" type="ORF">METZ01_LOCUS230138</name>
</gene>
<proteinExistence type="inferred from homology"/>
<dbReference type="PROSITE" id="PS00137">
    <property type="entry name" value="SUBTILASE_HIS"/>
    <property type="match status" value="1"/>
</dbReference>
<comment type="similarity">
    <text evidence="1">Belongs to the peptidase S8 family.</text>
</comment>
<reference evidence="7" key="1">
    <citation type="submission" date="2018-05" db="EMBL/GenBank/DDBJ databases">
        <authorList>
            <person name="Lanie J.A."/>
            <person name="Ng W.-L."/>
            <person name="Kazmierczak K.M."/>
            <person name="Andrzejewski T.M."/>
            <person name="Davidsen T.M."/>
            <person name="Wayne K.J."/>
            <person name="Tettelin H."/>
            <person name="Glass J.I."/>
            <person name="Rusch D."/>
            <person name="Podicherti R."/>
            <person name="Tsui H.-C.T."/>
            <person name="Winkler M.E."/>
        </authorList>
    </citation>
    <scope>NUCLEOTIDE SEQUENCE</scope>
</reference>
<dbReference type="GO" id="GO:0004252">
    <property type="term" value="F:serine-type endopeptidase activity"/>
    <property type="evidence" value="ECO:0007669"/>
    <property type="project" value="InterPro"/>
</dbReference>
<dbReference type="EMBL" id="UINC01056809">
    <property type="protein sequence ID" value="SVB77284.1"/>
    <property type="molecule type" value="Genomic_DNA"/>
</dbReference>
<accession>A0A382GR40</accession>
<sequence>MNRSILTGLAIVALGQAQPPAAAPPSAKPFPLQGILPKAETGALDYLKEHPTYDGRGITVAIFDTGVDPGAPGLQETSDGRPKIVDVVDGSGSGDVDTSAEREAKDGTLTGLTGRTLKLGGDWQNPGGKWRVGIKAAYELFPGSLVSRLKRERKKEWDKQQRERMAGLQANLADFDEANSTPKGDKKKERGELQARIDLLEALQKDYDDPGPVYDCVVFNDGKAWRAVVDTDEDGDLTDEKLMTRFRAERQWASFGKRAMMNFALNIYDDGDTLSIVTDVGAHGTHVAGIVAANYPGQPELNGLAPGAQIVSVKIGDRRMGSSSMGTGEVRGLIAVLENNCQLINMSYGGSSQDPNDGRLAALYSEIVNKHNVIFVASAGNNGPALSTVGSPGGTTSALFGIG</sequence>
<dbReference type="GO" id="GO:0006508">
    <property type="term" value="P:proteolysis"/>
    <property type="evidence" value="ECO:0007669"/>
    <property type="project" value="UniProtKB-KW"/>
</dbReference>
<dbReference type="PRINTS" id="PR00723">
    <property type="entry name" value="SUBTILISIN"/>
</dbReference>
<dbReference type="AlphaFoldDB" id="A0A382GR40"/>
<evidence type="ECO:0000256" key="5">
    <source>
        <dbReference type="SAM" id="MobiDB-lite"/>
    </source>
</evidence>
<dbReference type="Gene3D" id="3.40.50.200">
    <property type="entry name" value="Peptidase S8/S53 domain"/>
    <property type="match status" value="2"/>
</dbReference>
<evidence type="ECO:0000313" key="7">
    <source>
        <dbReference type="EMBL" id="SVB77284.1"/>
    </source>
</evidence>
<dbReference type="InterPro" id="IPR015500">
    <property type="entry name" value="Peptidase_S8_subtilisin-rel"/>
</dbReference>
<dbReference type="PANTHER" id="PTHR43806:SF14">
    <property type="entry name" value="TRIPEPTIDYL-PEPTIDASE 2"/>
    <property type="match status" value="1"/>
</dbReference>
<feature type="domain" description="Peptidase S8/S53" evidence="6">
    <location>
        <begin position="55"/>
        <end position="399"/>
    </location>
</feature>
<evidence type="ECO:0000256" key="1">
    <source>
        <dbReference type="ARBA" id="ARBA00011073"/>
    </source>
</evidence>
<keyword evidence="3" id="KW-0378">Hydrolase</keyword>
<organism evidence="7">
    <name type="scientific">marine metagenome</name>
    <dbReference type="NCBI Taxonomy" id="408172"/>
    <lineage>
        <taxon>unclassified sequences</taxon>
        <taxon>metagenomes</taxon>
        <taxon>ecological metagenomes</taxon>
    </lineage>
</organism>
<dbReference type="SUPFAM" id="SSF52743">
    <property type="entry name" value="Subtilisin-like"/>
    <property type="match status" value="1"/>
</dbReference>
<feature type="region of interest" description="Disordered" evidence="5">
    <location>
        <begin position="172"/>
        <end position="191"/>
    </location>
</feature>
<dbReference type="PANTHER" id="PTHR43806">
    <property type="entry name" value="PEPTIDASE S8"/>
    <property type="match status" value="1"/>
</dbReference>
<dbReference type="Gene3D" id="6.10.250.3080">
    <property type="match status" value="1"/>
</dbReference>
<dbReference type="InterPro" id="IPR036852">
    <property type="entry name" value="Peptidase_S8/S53_dom_sf"/>
</dbReference>
<evidence type="ECO:0000256" key="4">
    <source>
        <dbReference type="ARBA" id="ARBA00022825"/>
    </source>
</evidence>
<keyword evidence="2" id="KW-0645">Protease</keyword>
<evidence type="ECO:0000256" key="3">
    <source>
        <dbReference type="ARBA" id="ARBA00022801"/>
    </source>
</evidence>
<protein>
    <recommendedName>
        <fullName evidence="6">Peptidase S8/S53 domain-containing protein</fullName>
    </recommendedName>
</protein>